<name>A0A6C0KQC5_9ZZZZ</name>
<organism evidence="2">
    <name type="scientific">viral metagenome</name>
    <dbReference type="NCBI Taxonomy" id="1070528"/>
    <lineage>
        <taxon>unclassified sequences</taxon>
        <taxon>metagenomes</taxon>
        <taxon>organismal metagenomes</taxon>
    </lineage>
</organism>
<evidence type="ECO:0000313" key="2">
    <source>
        <dbReference type="EMBL" id="QHU20172.1"/>
    </source>
</evidence>
<evidence type="ECO:0000256" key="1">
    <source>
        <dbReference type="SAM" id="Phobius"/>
    </source>
</evidence>
<proteinExistence type="predicted"/>
<keyword evidence="1" id="KW-0472">Membrane</keyword>
<accession>A0A6C0KQC5</accession>
<keyword evidence="1" id="KW-1133">Transmembrane helix</keyword>
<reference evidence="2" key="1">
    <citation type="journal article" date="2020" name="Nature">
        <title>Giant virus diversity and host interactions through global metagenomics.</title>
        <authorList>
            <person name="Schulz F."/>
            <person name="Roux S."/>
            <person name="Paez-Espino D."/>
            <person name="Jungbluth S."/>
            <person name="Walsh D.A."/>
            <person name="Denef V.J."/>
            <person name="McMahon K.D."/>
            <person name="Konstantinidis K.T."/>
            <person name="Eloe-Fadrosh E.A."/>
            <person name="Kyrpides N.C."/>
            <person name="Woyke T."/>
        </authorList>
    </citation>
    <scope>NUCLEOTIDE SEQUENCE</scope>
    <source>
        <strain evidence="2">GVMAG-S-3300013014-136</strain>
    </source>
</reference>
<dbReference type="EMBL" id="MN740963">
    <property type="protein sequence ID" value="QHU20172.1"/>
    <property type="molecule type" value="Genomic_DNA"/>
</dbReference>
<protein>
    <submittedName>
        <fullName evidence="2">Uncharacterized protein</fullName>
    </submittedName>
</protein>
<sequence length="188" mass="20954">MANQSQTIQAQFSHDASLNEVSVIQMNTTTSEATNVILTDNMPLNIDNSHFAMIYNGTLYPVELKLNISCSISSSGMMQIFNRNTESGSTTKYFDISGSFVLNNENKTILLPPSNVLEMIITPSTSNIKDTATINVLSFKVDVSSPIKKEQPKPKSQPPQKETNNLLYIAIGVLVIIILLFLYRYKWL</sequence>
<feature type="transmembrane region" description="Helical" evidence="1">
    <location>
        <begin position="166"/>
        <end position="185"/>
    </location>
</feature>
<keyword evidence="1" id="KW-0812">Transmembrane</keyword>
<dbReference type="AlphaFoldDB" id="A0A6C0KQC5"/>